<reference evidence="1 2" key="1">
    <citation type="submission" date="2022-02" db="EMBL/GenBank/DDBJ databases">
        <authorList>
            <person name="Min J."/>
        </authorList>
    </citation>
    <scope>NUCLEOTIDE SEQUENCE [LARGE SCALE GENOMIC DNA]</scope>
    <source>
        <strain evidence="1 2">GR10-1</strain>
    </source>
</reference>
<proteinExistence type="predicted"/>
<accession>A0ABS9SKZ4</accession>
<evidence type="ECO:0000313" key="1">
    <source>
        <dbReference type="EMBL" id="MCH5599049.1"/>
    </source>
</evidence>
<keyword evidence="2" id="KW-1185">Reference proteome</keyword>
<dbReference type="Proteomes" id="UP001202248">
    <property type="component" value="Unassembled WGS sequence"/>
</dbReference>
<gene>
    <name evidence="1" type="ORF">MKP09_14605</name>
</gene>
<organism evidence="1 2">
    <name type="scientific">Niabella ginsengisoli</name>
    <dbReference type="NCBI Taxonomy" id="522298"/>
    <lineage>
        <taxon>Bacteria</taxon>
        <taxon>Pseudomonadati</taxon>
        <taxon>Bacteroidota</taxon>
        <taxon>Chitinophagia</taxon>
        <taxon>Chitinophagales</taxon>
        <taxon>Chitinophagaceae</taxon>
        <taxon>Niabella</taxon>
    </lineage>
</organism>
<comment type="caution">
    <text evidence="1">The sequence shown here is derived from an EMBL/GenBank/DDBJ whole genome shotgun (WGS) entry which is preliminary data.</text>
</comment>
<protein>
    <recommendedName>
        <fullName evidence="3">DUF4488 domain-containing protein</fullName>
    </recommendedName>
</protein>
<sequence>MIILAAVLAKSLEPHRDQKNKNIWQAIGYWRHSKTLELIVNDKIFQIELLKHIDGSCIFSLTDKMYEVTLKHKRGINYRLQLEDTFYDHAIYESKPGNYEITFNGFTHAAVRTDISYVDAEKFSSSANLSTGSGNIFLRCQARSSNLLYKMEIM</sequence>
<name>A0ABS9SKZ4_9BACT</name>
<dbReference type="EMBL" id="JAKWBL010000003">
    <property type="protein sequence ID" value="MCH5599049.1"/>
    <property type="molecule type" value="Genomic_DNA"/>
</dbReference>
<evidence type="ECO:0000313" key="2">
    <source>
        <dbReference type="Proteomes" id="UP001202248"/>
    </source>
</evidence>
<dbReference type="RefSeq" id="WP_240830730.1">
    <property type="nucleotide sequence ID" value="NZ_JAKWBL010000003.1"/>
</dbReference>
<evidence type="ECO:0008006" key="3">
    <source>
        <dbReference type="Google" id="ProtNLM"/>
    </source>
</evidence>